<dbReference type="EMBL" id="JAAOAK010000852">
    <property type="protein sequence ID" value="KAF5656684.1"/>
    <property type="molecule type" value="Genomic_DNA"/>
</dbReference>
<evidence type="ECO:0000313" key="1">
    <source>
        <dbReference type="EMBL" id="KAF5656684.1"/>
    </source>
</evidence>
<dbReference type="AlphaFoldDB" id="A0A8H5STM0"/>
<comment type="caution">
    <text evidence="1">The sequence shown here is derived from an EMBL/GenBank/DDBJ whole genome shotgun (WGS) entry which is preliminary data.</text>
</comment>
<protein>
    <submittedName>
        <fullName evidence="1">Uncharacterized protein</fullName>
    </submittedName>
</protein>
<dbReference type="Proteomes" id="UP000562682">
    <property type="component" value="Unassembled WGS sequence"/>
</dbReference>
<sequence length="62" mass="6230">MATPTLAIAITAPSLPLLSVSLPPQRNPREHGMVLNSLSAAGNIMIVSGGSSVAPPGTIVRV</sequence>
<keyword evidence="2" id="KW-1185">Reference proteome</keyword>
<gene>
    <name evidence="1" type="ORF">FDENT_14241</name>
</gene>
<organism evidence="1 2">
    <name type="scientific">Fusarium denticulatum</name>
    <dbReference type="NCBI Taxonomy" id="48507"/>
    <lineage>
        <taxon>Eukaryota</taxon>
        <taxon>Fungi</taxon>
        <taxon>Dikarya</taxon>
        <taxon>Ascomycota</taxon>
        <taxon>Pezizomycotina</taxon>
        <taxon>Sordariomycetes</taxon>
        <taxon>Hypocreomycetidae</taxon>
        <taxon>Hypocreales</taxon>
        <taxon>Nectriaceae</taxon>
        <taxon>Fusarium</taxon>
        <taxon>Fusarium fujikuroi species complex</taxon>
    </lineage>
</organism>
<name>A0A8H5STM0_9HYPO</name>
<proteinExistence type="predicted"/>
<reference evidence="1 2" key="1">
    <citation type="submission" date="2020-05" db="EMBL/GenBank/DDBJ databases">
        <title>Identification and distribution of gene clusters putatively required for synthesis of sphingolipid metabolism inhibitors in phylogenetically diverse species of the filamentous fungus Fusarium.</title>
        <authorList>
            <person name="Kim H.-S."/>
            <person name="Busman M."/>
            <person name="Brown D.W."/>
            <person name="Divon H."/>
            <person name="Uhlig S."/>
            <person name="Proctor R.H."/>
        </authorList>
    </citation>
    <scope>NUCLEOTIDE SEQUENCE [LARGE SCALE GENOMIC DNA]</scope>
    <source>
        <strain evidence="1 2">NRRL 25311</strain>
    </source>
</reference>
<feature type="non-terminal residue" evidence="1">
    <location>
        <position position="1"/>
    </location>
</feature>
<evidence type="ECO:0000313" key="2">
    <source>
        <dbReference type="Proteomes" id="UP000562682"/>
    </source>
</evidence>
<accession>A0A8H5STM0</accession>